<dbReference type="OrthoDB" id="3262409at2759"/>
<dbReference type="PANTHER" id="PTHR40465">
    <property type="entry name" value="CHROMOSOME 1, WHOLE GENOME SHOTGUN SEQUENCE"/>
    <property type="match status" value="1"/>
</dbReference>
<evidence type="ECO:0000313" key="4">
    <source>
        <dbReference type="EMBL" id="KAF9446088.1"/>
    </source>
</evidence>
<gene>
    <name evidence="4" type="ORF">P691DRAFT_761926</name>
</gene>
<feature type="transmembrane region" description="Helical" evidence="2">
    <location>
        <begin position="211"/>
        <end position="231"/>
    </location>
</feature>
<keyword evidence="5" id="KW-1185">Reference proteome</keyword>
<dbReference type="PANTHER" id="PTHR40465:SF1">
    <property type="entry name" value="DUF6534 DOMAIN-CONTAINING PROTEIN"/>
    <property type="match status" value="1"/>
</dbReference>
<dbReference type="InterPro" id="IPR045339">
    <property type="entry name" value="DUF6534"/>
</dbReference>
<feature type="transmembrane region" description="Helical" evidence="2">
    <location>
        <begin position="237"/>
        <end position="258"/>
    </location>
</feature>
<feature type="transmembrane region" description="Helical" evidence="2">
    <location>
        <begin position="58"/>
        <end position="78"/>
    </location>
</feature>
<feature type="transmembrane region" description="Helical" evidence="2">
    <location>
        <begin position="167"/>
        <end position="190"/>
    </location>
</feature>
<feature type="region of interest" description="Disordered" evidence="1">
    <location>
        <begin position="286"/>
        <end position="312"/>
    </location>
</feature>
<evidence type="ECO:0000256" key="1">
    <source>
        <dbReference type="SAM" id="MobiDB-lite"/>
    </source>
</evidence>
<sequence>MPSPPPPPHSPHEMEQKNGPIFIGFTVDCLLFGLLIAQICKYLRGYKWHRDGIFMRSIVYFVCTIELFRLIIVVQSVWGLVIELRAPPGWVASSTPLAVALPSLAGFESAIVQIFFAWRIWSLRRGESLYWAIAVLTVMTAGGEQQLSAAIAQALDPKGVHEASLFTTVWLVGSFVCDMFIVFAMAIILVDVRKEATFRETEKLIDCLLRLTIETGALTVLAAAVMLGLHLKYTTQTYYLGILYILGGLYTNILLYVLNSRDSEKSRHPLRHNEISLHLASTSRVAHTASSISQPPELEGDDLTSQRRDSKD</sequence>
<keyword evidence="2" id="KW-1133">Transmembrane helix</keyword>
<organism evidence="4 5">
    <name type="scientific">Macrolepiota fuliginosa MF-IS2</name>
    <dbReference type="NCBI Taxonomy" id="1400762"/>
    <lineage>
        <taxon>Eukaryota</taxon>
        <taxon>Fungi</taxon>
        <taxon>Dikarya</taxon>
        <taxon>Basidiomycota</taxon>
        <taxon>Agaricomycotina</taxon>
        <taxon>Agaricomycetes</taxon>
        <taxon>Agaricomycetidae</taxon>
        <taxon>Agaricales</taxon>
        <taxon>Agaricineae</taxon>
        <taxon>Agaricaceae</taxon>
        <taxon>Macrolepiota</taxon>
    </lineage>
</organism>
<feature type="transmembrane region" description="Helical" evidence="2">
    <location>
        <begin position="130"/>
        <end position="155"/>
    </location>
</feature>
<feature type="domain" description="DUF6534" evidence="3">
    <location>
        <begin position="174"/>
        <end position="263"/>
    </location>
</feature>
<dbReference type="EMBL" id="MU151263">
    <property type="protein sequence ID" value="KAF9446088.1"/>
    <property type="molecule type" value="Genomic_DNA"/>
</dbReference>
<evidence type="ECO:0000256" key="2">
    <source>
        <dbReference type="SAM" id="Phobius"/>
    </source>
</evidence>
<dbReference type="AlphaFoldDB" id="A0A9P5X743"/>
<protein>
    <recommendedName>
        <fullName evidence="3">DUF6534 domain-containing protein</fullName>
    </recommendedName>
</protein>
<keyword evidence="2" id="KW-0812">Transmembrane</keyword>
<name>A0A9P5X743_9AGAR</name>
<keyword evidence="2" id="KW-0472">Membrane</keyword>
<reference evidence="4" key="1">
    <citation type="submission" date="2020-11" db="EMBL/GenBank/DDBJ databases">
        <authorList>
            <consortium name="DOE Joint Genome Institute"/>
            <person name="Ahrendt S."/>
            <person name="Riley R."/>
            <person name="Andreopoulos W."/>
            <person name="Labutti K."/>
            <person name="Pangilinan J."/>
            <person name="Ruiz-Duenas F.J."/>
            <person name="Barrasa J.M."/>
            <person name="Sanchez-Garcia M."/>
            <person name="Camarero S."/>
            <person name="Miyauchi S."/>
            <person name="Serrano A."/>
            <person name="Linde D."/>
            <person name="Babiker R."/>
            <person name="Drula E."/>
            <person name="Ayuso-Fernandez I."/>
            <person name="Pacheco R."/>
            <person name="Padilla G."/>
            <person name="Ferreira P."/>
            <person name="Barriuso J."/>
            <person name="Kellner H."/>
            <person name="Castanera R."/>
            <person name="Alfaro M."/>
            <person name="Ramirez L."/>
            <person name="Pisabarro A.G."/>
            <person name="Kuo A."/>
            <person name="Tritt A."/>
            <person name="Lipzen A."/>
            <person name="He G."/>
            <person name="Yan M."/>
            <person name="Ng V."/>
            <person name="Cullen D."/>
            <person name="Martin F."/>
            <person name="Rosso M.-N."/>
            <person name="Henrissat B."/>
            <person name="Hibbett D."/>
            <person name="Martinez A.T."/>
            <person name="Grigoriev I.V."/>
        </authorList>
    </citation>
    <scope>NUCLEOTIDE SEQUENCE</scope>
    <source>
        <strain evidence="4">MF-IS2</strain>
    </source>
</reference>
<dbReference type="Proteomes" id="UP000807342">
    <property type="component" value="Unassembled WGS sequence"/>
</dbReference>
<accession>A0A9P5X743</accession>
<evidence type="ECO:0000313" key="5">
    <source>
        <dbReference type="Proteomes" id="UP000807342"/>
    </source>
</evidence>
<feature type="transmembrane region" description="Helical" evidence="2">
    <location>
        <begin position="20"/>
        <end position="37"/>
    </location>
</feature>
<feature type="transmembrane region" description="Helical" evidence="2">
    <location>
        <begin position="98"/>
        <end position="118"/>
    </location>
</feature>
<evidence type="ECO:0000259" key="3">
    <source>
        <dbReference type="Pfam" id="PF20152"/>
    </source>
</evidence>
<proteinExistence type="predicted"/>
<dbReference type="Pfam" id="PF20152">
    <property type="entry name" value="DUF6534"/>
    <property type="match status" value="1"/>
</dbReference>
<comment type="caution">
    <text evidence="4">The sequence shown here is derived from an EMBL/GenBank/DDBJ whole genome shotgun (WGS) entry which is preliminary data.</text>
</comment>